<evidence type="ECO:0000313" key="7">
    <source>
        <dbReference type="Proteomes" id="UP001162031"/>
    </source>
</evidence>
<feature type="region of interest" description="Disordered" evidence="4">
    <location>
        <begin position="279"/>
        <end position="305"/>
    </location>
</feature>
<feature type="region of interest" description="Disordered" evidence="4">
    <location>
        <begin position="569"/>
        <end position="612"/>
    </location>
</feature>
<dbReference type="InterPro" id="IPR000197">
    <property type="entry name" value="Znf_TAZ"/>
</dbReference>
<dbReference type="Gene3D" id="1.20.1020.10">
    <property type="entry name" value="TAZ domain"/>
    <property type="match status" value="1"/>
</dbReference>
<dbReference type="SUPFAM" id="SSF57933">
    <property type="entry name" value="TAZ domain"/>
    <property type="match status" value="1"/>
</dbReference>
<feature type="compositionally biased region" description="Pro residues" evidence="4">
    <location>
        <begin position="582"/>
        <end position="591"/>
    </location>
</feature>
<reference evidence="6" key="1">
    <citation type="submission" date="2022-12" db="EMBL/GenBank/DDBJ databases">
        <authorList>
            <person name="Webb A."/>
        </authorList>
    </citation>
    <scope>NUCLEOTIDE SEQUENCE</scope>
    <source>
        <strain evidence="6">Hp1</strain>
    </source>
</reference>
<dbReference type="GO" id="GO:0008270">
    <property type="term" value="F:zinc ion binding"/>
    <property type="evidence" value="ECO:0007669"/>
    <property type="project" value="UniProtKB-KW"/>
</dbReference>
<evidence type="ECO:0000256" key="1">
    <source>
        <dbReference type="ARBA" id="ARBA00022723"/>
    </source>
</evidence>
<gene>
    <name evidence="6" type="ORF">HBR001_LOCUS7858</name>
</gene>
<proteinExistence type="predicted"/>
<organism evidence="6 7">
    <name type="scientific">Hyaloperonospora brassicae</name>
    <name type="common">Brassica downy mildew</name>
    <name type="synonym">Peronospora brassicae</name>
    <dbReference type="NCBI Taxonomy" id="162125"/>
    <lineage>
        <taxon>Eukaryota</taxon>
        <taxon>Sar</taxon>
        <taxon>Stramenopiles</taxon>
        <taxon>Oomycota</taxon>
        <taxon>Peronosporomycetes</taxon>
        <taxon>Peronosporales</taxon>
        <taxon>Peronosporaceae</taxon>
        <taxon>Hyaloperonospora</taxon>
    </lineage>
</organism>
<feature type="domain" description="TAZ-type" evidence="5">
    <location>
        <begin position="455"/>
        <end position="538"/>
    </location>
</feature>
<dbReference type="Proteomes" id="UP001162031">
    <property type="component" value="Unassembled WGS sequence"/>
</dbReference>
<keyword evidence="2" id="KW-0863">Zinc-finger</keyword>
<evidence type="ECO:0000313" key="6">
    <source>
        <dbReference type="EMBL" id="CAI5739543.1"/>
    </source>
</evidence>
<sequence>MAWQAESEWRTSELLDPTCSLSSSTGGTERAQHGAANFQSFGPDAGQVGLTYSASCPSLSELDDVHVLLSGTAATTTTGAQCLVPYPFGAHEPLVDATAGESPLFLADKSFDLLLQLQQAYQDVPQRQFPHQQVTTGHPMDLIPQPPPLTGERRALHSSQSCTSLSSMESEYHRTPAPSKRKKASERWMKLQRHKSFDSTVPISEAMDFDASACAENTSMTSALLTPDQLLQEPLDDDMVGYCIDGTSSAMHSADPNDWSPLAPASATSYAGDGYMQHATHKQQPHADMPIPSDAGDDFTSPAHTEPVSELDMLLSEHERSNLFDAIRDFHLPCGAETVDTQLIPQEAQCIAQTQRSTPIGAKATSDALSTGTTETASSRSLPPEEQTNCPDEASRPLSLDSASSPSAARLPPSGCIPMRTRLHQILVLSVQNTDAASSLSSYERNYLMQSSLFSPAKAPETAGSLWLLLHAAQCEVECEIADCCVMRRVLNHCLGCELTVGKCKQPCNDAKAMLLHYGSCNSKGSMHGRSCSVCWNLLEIDYSHQALSNGNGGDHSTGRYPSFVPSPFASSPTSLQLGSPPSAPPVPPGSPTLEHPPAYCSPPGRSTVKRVGPSKHVHIQPNPLPTASNPLGLIGLMPPQFGHSLSLYLEQTSALFRAEVKTRIEKRVTAAAGQDLLEHMQKKTRLRSLDDLRLEARSIVLGEMEHKLLLYMQAYNWANAPAGEESVLKSAPQLPPYLMNFSVAAFEAQQQQQQQQTACQAEQVRAQALPPVGP</sequence>
<feature type="compositionally biased region" description="Low complexity" evidence="4">
    <location>
        <begin position="396"/>
        <end position="413"/>
    </location>
</feature>
<keyword evidence="7" id="KW-1185">Reference proteome</keyword>
<keyword evidence="1" id="KW-0479">Metal-binding</keyword>
<feature type="region of interest" description="Disordered" evidence="4">
    <location>
        <begin position="161"/>
        <end position="187"/>
    </location>
</feature>
<dbReference type="EMBL" id="CANTFL010001426">
    <property type="protein sequence ID" value="CAI5739543.1"/>
    <property type="molecule type" value="Genomic_DNA"/>
</dbReference>
<feature type="region of interest" description="Disordered" evidence="4">
    <location>
        <begin position="355"/>
        <end position="413"/>
    </location>
</feature>
<keyword evidence="3" id="KW-0862">Zinc</keyword>
<accession>A0AAV0UTE9</accession>
<evidence type="ECO:0000256" key="2">
    <source>
        <dbReference type="ARBA" id="ARBA00022771"/>
    </source>
</evidence>
<feature type="compositionally biased region" description="Polar residues" evidence="4">
    <location>
        <begin position="367"/>
        <end position="390"/>
    </location>
</feature>
<evidence type="ECO:0000256" key="4">
    <source>
        <dbReference type="SAM" id="MobiDB-lite"/>
    </source>
</evidence>
<evidence type="ECO:0000259" key="5">
    <source>
        <dbReference type="PROSITE" id="PS50134"/>
    </source>
</evidence>
<dbReference type="PROSITE" id="PS50134">
    <property type="entry name" value="ZF_TAZ"/>
    <property type="match status" value="1"/>
</dbReference>
<dbReference type="InterPro" id="IPR035898">
    <property type="entry name" value="TAZ_dom_sf"/>
</dbReference>
<dbReference type="AlphaFoldDB" id="A0AAV0UTE9"/>
<name>A0AAV0UTE9_HYABA</name>
<evidence type="ECO:0000256" key="3">
    <source>
        <dbReference type="ARBA" id="ARBA00022833"/>
    </source>
</evidence>
<protein>
    <recommendedName>
        <fullName evidence="5">TAZ-type domain-containing protein</fullName>
    </recommendedName>
</protein>
<comment type="caution">
    <text evidence="6">The sequence shown here is derived from an EMBL/GenBank/DDBJ whole genome shotgun (WGS) entry which is preliminary data.</text>
</comment>